<proteinExistence type="predicted"/>
<protein>
    <recommendedName>
        <fullName evidence="2">YqaJ viral recombinase domain-containing protein</fullName>
    </recommendedName>
</protein>
<reference evidence="1" key="1">
    <citation type="journal article" date="2014" name="Front. Microbiol.">
        <title>High frequency of phylogenetically diverse reductive dehalogenase-homologous genes in deep subseafloor sedimentary metagenomes.</title>
        <authorList>
            <person name="Kawai M."/>
            <person name="Futagami T."/>
            <person name="Toyoda A."/>
            <person name="Takaki Y."/>
            <person name="Nishi S."/>
            <person name="Hori S."/>
            <person name="Arai W."/>
            <person name="Tsubouchi T."/>
            <person name="Morono Y."/>
            <person name="Uchiyama I."/>
            <person name="Ito T."/>
            <person name="Fujiyama A."/>
            <person name="Inagaki F."/>
            <person name="Takami H."/>
        </authorList>
    </citation>
    <scope>NUCLEOTIDE SEQUENCE</scope>
    <source>
        <strain evidence="1">Expedition CK06-06</strain>
    </source>
</reference>
<dbReference type="EMBL" id="BART01024236">
    <property type="protein sequence ID" value="GAH02229.1"/>
    <property type="molecule type" value="Genomic_DNA"/>
</dbReference>
<dbReference type="AlphaFoldDB" id="X1DAX8"/>
<evidence type="ECO:0000313" key="1">
    <source>
        <dbReference type="EMBL" id="GAH02229.1"/>
    </source>
</evidence>
<evidence type="ECO:0008006" key="2">
    <source>
        <dbReference type="Google" id="ProtNLM"/>
    </source>
</evidence>
<dbReference type="Gene3D" id="3.90.320.10">
    <property type="match status" value="1"/>
</dbReference>
<dbReference type="InterPro" id="IPR011604">
    <property type="entry name" value="PDDEXK-like_dom_sf"/>
</dbReference>
<accession>X1DAX8</accession>
<comment type="caution">
    <text evidence="1">The sequence shown here is derived from an EMBL/GenBank/DDBJ whole genome shotgun (WGS) entry which is preliminary data.</text>
</comment>
<organism evidence="1">
    <name type="scientific">marine sediment metagenome</name>
    <dbReference type="NCBI Taxonomy" id="412755"/>
    <lineage>
        <taxon>unclassified sequences</taxon>
        <taxon>metagenomes</taxon>
        <taxon>ecological metagenomes</taxon>
    </lineage>
</organism>
<gene>
    <name evidence="1" type="ORF">S01H4_43851</name>
</gene>
<name>X1DAX8_9ZZZZ</name>
<sequence>MEEEKYFEELHKGRYSGSKLGCPRAQALHILGHKAVYPEKLKVKFGEGKEHDEVMKEEAEEEFKDFHVPNSLVLKLVRGETTAEMSFTPDGLRTDEVVEFKGLAPSYWNTLRTEDDFKEGTDLTKKYYNQVQAYAGAFKKTMIRFRIKNKKNLKVKDIVFKANPKSWVELKNTVMNIQELLDEGKLPPKDCPKKG</sequence>